<dbReference type="GO" id="GO:0022857">
    <property type="term" value="F:transmembrane transporter activity"/>
    <property type="evidence" value="ECO:0007669"/>
    <property type="project" value="InterPro"/>
</dbReference>
<feature type="transmembrane region" description="Helical" evidence="5">
    <location>
        <begin position="260"/>
        <end position="279"/>
    </location>
</feature>
<dbReference type="InterPro" id="IPR036259">
    <property type="entry name" value="MFS_trans_sf"/>
</dbReference>
<keyword evidence="8" id="KW-1185">Reference proteome</keyword>
<keyword evidence="4 5" id="KW-0472">Membrane</keyword>
<organism evidence="7 8">
    <name type="scientific">Perca fluviatilis</name>
    <name type="common">European perch</name>
    <dbReference type="NCBI Taxonomy" id="8168"/>
    <lineage>
        <taxon>Eukaryota</taxon>
        <taxon>Metazoa</taxon>
        <taxon>Chordata</taxon>
        <taxon>Craniata</taxon>
        <taxon>Vertebrata</taxon>
        <taxon>Euteleostomi</taxon>
        <taxon>Actinopterygii</taxon>
        <taxon>Neopterygii</taxon>
        <taxon>Teleostei</taxon>
        <taxon>Neoteleostei</taxon>
        <taxon>Acanthomorphata</taxon>
        <taxon>Eupercaria</taxon>
        <taxon>Perciformes</taxon>
        <taxon>Percoidei</taxon>
        <taxon>Percidae</taxon>
        <taxon>Percinae</taxon>
        <taxon>Perca</taxon>
    </lineage>
</organism>
<feature type="transmembrane region" description="Helical" evidence="5">
    <location>
        <begin position="174"/>
        <end position="193"/>
    </location>
</feature>
<feature type="transmembrane region" description="Helical" evidence="5">
    <location>
        <begin position="399"/>
        <end position="420"/>
    </location>
</feature>
<dbReference type="InterPro" id="IPR020846">
    <property type="entry name" value="MFS_dom"/>
</dbReference>
<name>A0A6A5ELW8_PERFL</name>
<evidence type="ECO:0000256" key="2">
    <source>
        <dbReference type="ARBA" id="ARBA00022692"/>
    </source>
</evidence>
<evidence type="ECO:0000259" key="6">
    <source>
        <dbReference type="PROSITE" id="PS50850"/>
    </source>
</evidence>
<keyword evidence="2 5" id="KW-0812">Transmembrane</keyword>
<dbReference type="Gene3D" id="1.20.1250.20">
    <property type="entry name" value="MFS general substrate transporter like domains"/>
    <property type="match status" value="2"/>
</dbReference>
<dbReference type="Pfam" id="PF07690">
    <property type="entry name" value="MFS_1"/>
    <property type="match status" value="1"/>
</dbReference>
<evidence type="ECO:0000256" key="3">
    <source>
        <dbReference type="ARBA" id="ARBA00022989"/>
    </source>
</evidence>
<feature type="transmembrane region" description="Helical" evidence="5">
    <location>
        <begin position="147"/>
        <end position="167"/>
    </location>
</feature>
<gene>
    <name evidence="7" type="ORF">PFLUV_G00216320</name>
</gene>
<dbReference type="GO" id="GO:0016020">
    <property type="term" value="C:membrane"/>
    <property type="evidence" value="ECO:0007669"/>
    <property type="project" value="UniProtKB-SubCell"/>
</dbReference>
<sequence length="468" mass="52365">MATFDDLLEEAGSFGRCQKRIFALLCLLSIPYSGVYVGTVFQSFTPDHWCRDSAVVERRQACGWSLADSRRLTVPVVNVSGGLQQSSCEQYDVDWNTTTLGCDTQELNLSEVPLTTCKDGWEYQYEGRTSFATEFNLVCSDGWFVDMYQSTLNLGFLGSSFAFGFFADRFGRKISFLVSNILNAISGIALAVAPNYISILVLRCIFGFGVKGGWMSSYVLLTEIVGVEYRQTVGILYQMFFSVGVLILPLLAYFITDWRWLQFVITAPFIFFLSYYWFIPESPRWLISQNKSAKALKITEAMAKENKRKLKNSGTVTDEEGGSSSASLLASERMFWFKTVLACIGRLGITMTFEMVVFVNTELYPTYVRNLGVSVCSTLCDIGGMVAPFLLYRLAAIWLELPLIIFGVVALVAGGLVLLLPETRGVPLPETIDDIEFPDRKTEDVVENQQLKTLLKSDLTNNKETTTV</sequence>
<accession>A0A6A5ELW8</accession>
<dbReference type="InterPro" id="IPR011701">
    <property type="entry name" value="MFS"/>
</dbReference>
<evidence type="ECO:0000313" key="8">
    <source>
        <dbReference type="Proteomes" id="UP000465112"/>
    </source>
</evidence>
<protein>
    <recommendedName>
        <fullName evidence="6">Major facilitator superfamily (MFS) profile domain-containing protein</fullName>
    </recommendedName>
</protein>
<proteinExistence type="predicted"/>
<dbReference type="AlphaFoldDB" id="A0A6A5ELW8"/>
<dbReference type="Proteomes" id="UP000465112">
    <property type="component" value="Unassembled WGS sequence"/>
</dbReference>
<feature type="domain" description="Major facilitator superfamily (MFS) profile" evidence="6">
    <location>
        <begin position="94"/>
        <end position="468"/>
    </location>
</feature>
<dbReference type="EMBL" id="VHII01000018">
    <property type="protein sequence ID" value="KAF1376904.1"/>
    <property type="molecule type" value="Genomic_DNA"/>
</dbReference>
<feature type="transmembrane region" description="Helical" evidence="5">
    <location>
        <begin position="371"/>
        <end position="392"/>
    </location>
</feature>
<dbReference type="PROSITE" id="PS50850">
    <property type="entry name" value="MFS"/>
    <property type="match status" value="1"/>
</dbReference>
<feature type="transmembrane region" description="Helical" evidence="5">
    <location>
        <begin position="233"/>
        <end position="254"/>
    </location>
</feature>
<dbReference type="PANTHER" id="PTHR24064">
    <property type="entry name" value="SOLUTE CARRIER FAMILY 22 MEMBER"/>
    <property type="match status" value="1"/>
</dbReference>
<evidence type="ECO:0000256" key="1">
    <source>
        <dbReference type="ARBA" id="ARBA00004141"/>
    </source>
</evidence>
<evidence type="ECO:0000313" key="7">
    <source>
        <dbReference type="EMBL" id="KAF1376904.1"/>
    </source>
</evidence>
<reference evidence="7 8" key="1">
    <citation type="submission" date="2019-06" db="EMBL/GenBank/DDBJ databases">
        <title>A chromosome-scale genome assembly of the European perch, Perca fluviatilis.</title>
        <authorList>
            <person name="Roques C."/>
            <person name="Zahm M."/>
            <person name="Cabau C."/>
            <person name="Klopp C."/>
            <person name="Bouchez O."/>
            <person name="Donnadieu C."/>
            <person name="Kuhl H."/>
            <person name="Gislard M."/>
            <person name="Guendouz S."/>
            <person name="Journot L."/>
            <person name="Haffray P."/>
            <person name="Bestin A."/>
            <person name="Morvezen R."/>
            <person name="Feron R."/>
            <person name="Wen M."/>
            <person name="Jouanno E."/>
            <person name="Herpin A."/>
            <person name="Schartl M."/>
            <person name="Postlethwait J."/>
            <person name="Schaerlinger B."/>
            <person name="Chardard D."/>
            <person name="Lecocq T."/>
            <person name="Poncet C."/>
            <person name="Jaffrelo L."/>
            <person name="Lampietro C."/>
            <person name="Guiguen Y."/>
        </authorList>
    </citation>
    <scope>NUCLEOTIDE SEQUENCE [LARGE SCALE GENOMIC DNA]</scope>
    <source>
        <tissue evidence="7">Blood</tissue>
    </source>
</reference>
<evidence type="ECO:0000256" key="4">
    <source>
        <dbReference type="ARBA" id="ARBA00023136"/>
    </source>
</evidence>
<feature type="transmembrane region" description="Helical" evidence="5">
    <location>
        <begin position="199"/>
        <end position="221"/>
    </location>
</feature>
<comment type="caution">
    <text evidence="7">The sequence shown here is derived from an EMBL/GenBank/DDBJ whole genome shotgun (WGS) entry which is preliminary data.</text>
</comment>
<evidence type="ECO:0000256" key="5">
    <source>
        <dbReference type="SAM" id="Phobius"/>
    </source>
</evidence>
<comment type="subcellular location">
    <subcellularLocation>
        <location evidence="1">Membrane</location>
        <topology evidence="1">Multi-pass membrane protein</topology>
    </subcellularLocation>
</comment>
<dbReference type="SUPFAM" id="SSF103473">
    <property type="entry name" value="MFS general substrate transporter"/>
    <property type="match status" value="2"/>
</dbReference>
<keyword evidence="3 5" id="KW-1133">Transmembrane helix</keyword>
<feature type="transmembrane region" description="Helical" evidence="5">
    <location>
        <begin position="21"/>
        <end position="41"/>
    </location>
</feature>